<dbReference type="EMBL" id="BRXW01000206">
    <property type="protein sequence ID" value="GMI14010.1"/>
    <property type="molecule type" value="Genomic_DNA"/>
</dbReference>
<organism evidence="3 4">
    <name type="scientific">Triparma laevis f. longispina</name>
    <dbReference type="NCBI Taxonomy" id="1714387"/>
    <lineage>
        <taxon>Eukaryota</taxon>
        <taxon>Sar</taxon>
        <taxon>Stramenopiles</taxon>
        <taxon>Ochrophyta</taxon>
        <taxon>Bolidophyceae</taxon>
        <taxon>Parmales</taxon>
        <taxon>Triparmaceae</taxon>
        <taxon>Triparma</taxon>
    </lineage>
</organism>
<feature type="chain" id="PRO_5040969485" evidence="2">
    <location>
        <begin position="18"/>
        <end position="202"/>
    </location>
</feature>
<comment type="caution">
    <text evidence="3">The sequence shown here is derived from an EMBL/GenBank/DDBJ whole genome shotgun (WGS) entry which is preliminary data.</text>
</comment>
<feature type="region of interest" description="Disordered" evidence="1">
    <location>
        <begin position="139"/>
        <end position="179"/>
    </location>
</feature>
<gene>
    <name evidence="3" type="ORF">TrLO_g2102</name>
</gene>
<name>A0A9W7FL41_9STRA</name>
<sequence length="202" mass="20419">MKASLLVISGVIGQALANPSYMPCSRELAADVSIMSSDAVSSTDRTIVWKRGSTSLACGDEYTPGETLALSISDSSDRYLFEVSGGASISGGTCSSTRKDSNNLSVTMPSSGTVEAWVGWAGSSTAVVKISSKCALVPAPTQQPTKAPTKAPTPSAAPTDTPTAAPTTEDEKVDGGGSASRTVAANALSGLFLAALSFTLAF</sequence>
<keyword evidence="2" id="KW-0732">Signal</keyword>
<protein>
    <submittedName>
        <fullName evidence="3">Uncharacterized protein</fullName>
    </submittedName>
</protein>
<dbReference type="OrthoDB" id="10532095at2759"/>
<evidence type="ECO:0000256" key="1">
    <source>
        <dbReference type="SAM" id="MobiDB-lite"/>
    </source>
</evidence>
<keyword evidence="4" id="KW-1185">Reference proteome</keyword>
<dbReference type="AlphaFoldDB" id="A0A9W7FL41"/>
<evidence type="ECO:0000313" key="3">
    <source>
        <dbReference type="EMBL" id="GMI14010.1"/>
    </source>
</evidence>
<feature type="signal peptide" evidence="2">
    <location>
        <begin position="1"/>
        <end position="17"/>
    </location>
</feature>
<accession>A0A9W7FL41</accession>
<proteinExistence type="predicted"/>
<evidence type="ECO:0000313" key="4">
    <source>
        <dbReference type="Proteomes" id="UP001165122"/>
    </source>
</evidence>
<reference evidence="4" key="1">
    <citation type="journal article" date="2023" name="Commun. Biol.">
        <title>Genome analysis of Parmales, the sister group of diatoms, reveals the evolutionary specialization of diatoms from phago-mixotrophs to photoautotrophs.</title>
        <authorList>
            <person name="Ban H."/>
            <person name="Sato S."/>
            <person name="Yoshikawa S."/>
            <person name="Yamada K."/>
            <person name="Nakamura Y."/>
            <person name="Ichinomiya M."/>
            <person name="Sato N."/>
            <person name="Blanc-Mathieu R."/>
            <person name="Endo H."/>
            <person name="Kuwata A."/>
            <person name="Ogata H."/>
        </authorList>
    </citation>
    <scope>NUCLEOTIDE SEQUENCE [LARGE SCALE GENOMIC DNA]</scope>
    <source>
        <strain evidence="4">NIES 3700</strain>
    </source>
</reference>
<feature type="compositionally biased region" description="Low complexity" evidence="1">
    <location>
        <begin position="139"/>
        <end position="167"/>
    </location>
</feature>
<evidence type="ECO:0000256" key="2">
    <source>
        <dbReference type="SAM" id="SignalP"/>
    </source>
</evidence>
<dbReference type="Proteomes" id="UP001165122">
    <property type="component" value="Unassembled WGS sequence"/>
</dbReference>